<evidence type="ECO:0008006" key="4">
    <source>
        <dbReference type="Google" id="ProtNLM"/>
    </source>
</evidence>
<sequence length="184" mass="20649">MGDFNFSNQSQSSDSNSMNQTPAHMSNLSLFSMNLTQASSVKLDKDNFLLWKNVIMPVVRGHGLEGYLLGSKVCPPQFINSQITPEIGSTMEMIPNPEYSRWISVDQLLMGWMYSSMTPEIVMRVMGCNSLSELWKAINEITTTDFPLRTFRPGAIPCAVSLRTVHWRLGSKLDLLRVPSDSNP</sequence>
<name>A0ABD1UHL6_9LAMI</name>
<evidence type="ECO:0000313" key="3">
    <source>
        <dbReference type="Proteomes" id="UP001604336"/>
    </source>
</evidence>
<protein>
    <recommendedName>
        <fullName evidence="4">Retrotransposon Copia-like N-terminal domain-containing protein</fullName>
    </recommendedName>
</protein>
<dbReference type="PANTHER" id="PTHR47481:SF22">
    <property type="entry name" value="RETROTRANSPOSON GAG DOMAIN-CONTAINING PROTEIN"/>
    <property type="match status" value="1"/>
</dbReference>
<organism evidence="2 3">
    <name type="scientific">Abeliophyllum distichum</name>
    <dbReference type="NCBI Taxonomy" id="126358"/>
    <lineage>
        <taxon>Eukaryota</taxon>
        <taxon>Viridiplantae</taxon>
        <taxon>Streptophyta</taxon>
        <taxon>Embryophyta</taxon>
        <taxon>Tracheophyta</taxon>
        <taxon>Spermatophyta</taxon>
        <taxon>Magnoliopsida</taxon>
        <taxon>eudicotyledons</taxon>
        <taxon>Gunneridae</taxon>
        <taxon>Pentapetalae</taxon>
        <taxon>asterids</taxon>
        <taxon>lamiids</taxon>
        <taxon>Lamiales</taxon>
        <taxon>Oleaceae</taxon>
        <taxon>Forsythieae</taxon>
        <taxon>Abeliophyllum</taxon>
    </lineage>
</organism>
<dbReference type="Proteomes" id="UP001604336">
    <property type="component" value="Unassembled WGS sequence"/>
</dbReference>
<accession>A0ABD1UHL6</accession>
<feature type="compositionally biased region" description="Low complexity" evidence="1">
    <location>
        <begin position="1"/>
        <end position="17"/>
    </location>
</feature>
<dbReference type="PANTHER" id="PTHR47481">
    <property type="match status" value="1"/>
</dbReference>
<comment type="caution">
    <text evidence="2">The sequence shown here is derived from an EMBL/GenBank/DDBJ whole genome shotgun (WGS) entry which is preliminary data.</text>
</comment>
<evidence type="ECO:0000313" key="2">
    <source>
        <dbReference type="EMBL" id="KAL2524524.1"/>
    </source>
</evidence>
<gene>
    <name evidence="2" type="ORF">Adt_09578</name>
</gene>
<dbReference type="AlphaFoldDB" id="A0ABD1UHL6"/>
<evidence type="ECO:0000256" key="1">
    <source>
        <dbReference type="SAM" id="MobiDB-lite"/>
    </source>
</evidence>
<proteinExistence type="predicted"/>
<keyword evidence="3" id="KW-1185">Reference proteome</keyword>
<dbReference type="EMBL" id="JBFOLK010000003">
    <property type="protein sequence ID" value="KAL2524524.1"/>
    <property type="molecule type" value="Genomic_DNA"/>
</dbReference>
<reference evidence="3" key="1">
    <citation type="submission" date="2024-07" db="EMBL/GenBank/DDBJ databases">
        <title>Two chromosome-level genome assemblies of Korean endemic species Abeliophyllum distichum and Forsythia ovata (Oleaceae).</title>
        <authorList>
            <person name="Jang H."/>
        </authorList>
    </citation>
    <scope>NUCLEOTIDE SEQUENCE [LARGE SCALE GENOMIC DNA]</scope>
</reference>
<feature type="region of interest" description="Disordered" evidence="1">
    <location>
        <begin position="1"/>
        <end position="20"/>
    </location>
</feature>